<dbReference type="AlphaFoldDB" id="A0A914QFI0"/>
<sequence>MYAHLKSNATKSFSNDSNLGTICICIGDLKYVSYDYNNNIRKKLIENGLAAEFKGVEIIDTCTAMFFDAMRQSNFYPEKDSVIWIHNYGTWYIWKVINDSVQLIFCEKPNDNTWITEDLIQKYLEKSQKNPDAIIYGHQVREYLFDYFSSRYNLHIFDQFNFVSGALIKAKIMAGKIKQINALNLLGRDLKLFVGKNEISHFEQYQTVPVGKVLRVKKNANDMVLKVNFSLFLSTSATKLPS</sequence>
<keyword evidence="1" id="KW-1185">Reference proteome</keyword>
<protein>
    <submittedName>
        <fullName evidence="2">Uncharacterized protein</fullName>
    </submittedName>
</protein>
<dbReference type="Proteomes" id="UP000887578">
    <property type="component" value="Unplaced"/>
</dbReference>
<evidence type="ECO:0000313" key="2">
    <source>
        <dbReference type="WBParaSite" id="PDA_v2.g30138.t1"/>
    </source>
</evidence>
<dbReference type="WBParaSite" id="PDA_v2.g30138.t1">
    <property type="protein sequence ID" value="PDA_v2.g30138.t1"/>
    <property type="gene ID" value="PDA_v2.g30138"/>
</dbReference>
<organism evidence="1 2">
    <name type="scientific">Panagrolaimus davidi</name>
    <dbReference type="NCBI Taxonomy" id="227884"/>
    <lineage>
        <taxon>Eukaryota</taxon>
        <taxon>Metazoa</taxon>
        <taxon>Ecdysozoa</taxon>
        <taxon>Nematoda</taxon>
        <taxon>Chromadorea</taxon>
        <taxon>Rhabditida</taxon>
        <taxon>Tylenchina</taxon>
        <taxon>Panagrolaimomorpha</taxon>
        <taxon>Panagrolaimoidea</taxon>
        <taxon>Panagrolaimidae</taxon>
        <taxon>Panagrolaimus</taxon>
    </lineage>
</organism>
<proteinExistence type="predicted"/>
<evidence type="ECO:0000313" key="1">
    <source>
        <dbReference type="Proteomes" id="UP000887578"/>
    </source>
</evidence>
<reference evidence="2" key="1">
    <citation type="submission" date="2022-11" db="UniProtKB">
        <authorList>
            <consortium name="WormBaseParasite"/>
        </authorList>
    </citation>
    <scope>IDENTIFICATION</scope>
</reference>
<accession>A0A914QFI0</accession>
<name>A0A914QFI0_9BILA</name>